<name>A0A9P9EA59_9HYPO</name>
<proteinExistence type="predicted"/>
<feature type="domain" description="Clr5" evidence="2">
    <location>
        <begin position="1"/>
        <end position="47"/>
    </location>
</feature>
<dbReference type="InterPro" id="IPR025676">
    <property type="entry name" value="Clr5_dom"/>
</dbReference>
<gene>
    <name evidence="3" type="ORF">B0J13DRAFT_625867</name>
</gene>
<protein>
    <recommendedName>
        <fullName evidence="2">Clr5 domain-containing protein</fullName>
    </recommendedName>
</protein>
<organism evidence="3 4">
    <name type="scientific">Dactylonectria estremocensis</name>
    <dbReference type="NCBI Taxonomy" id="1079267"/>
    <lineage>
        <taxon>Eukaryota</taxon>
        <taxon>Fungi</taxon>
        <taxon>Dikarya</taxon>
        <taxon>Ascomycota</taxon>
        <taxon>Pezizomycotina</taxon>
        <taxon>Sordariomycetes</taxon>
        <taxon>Hypocreomycetidae</taxon>
        <taxon>Hypocreales</taxon>
        <taxon>Nectriaceae</taxon>
        <taxon>Dactylonectria</taxon>
    </lineage>
</organism>
<keyword evidence="4" id="KW-1185">Reference proteome</keyword>
<evidence type="ECO:0000256" key="1">
    <source>
        <dbReference type="SAM" id="MobiDB-lite"/>
    </source>
</evidence>
<sequence>MPVDWKLYEKDIIDQYVTEGKNAEDTIDYLRQARGADITVRQFKTKFGGLKKLRADEWKAVFSEVRKRETQGIASDVYLYGRLLPQERVAREKRRYSKKCDAPRSHEIDLGIDTIGRHRLEIRNPNEPHTGSRRESSHDGLSLKTMWIRSSR</sequence>
<comment type="caution">
    <text evidence="3">The sequence shown here is derived from an EMBL/GenBank/DDBJ whole genome shotgun (WGS) entry which is preliminary data.</text>
</comment>
<evidence type="ECO:0000259" key="2">
    <source>
        <dbReference type="Pfam" id="PF14420"/>
    </source>
</evidence>
<dbReference type="AlphaFoldDB" id="A0A9P9EA59"/>
<dbReference type="Pfam" id="PF14420">
    <property type="entry name" value="Clr5"/>
    <property type="match status" value="1"/>
</dbReference>
<evidence type="ECO:0000313" key="4">
    <source>
        <dbReference type="Proteomes" id="UP000717696"/>
    </source>
</evidence>
<accession>A0A9P9EA59</accession>
<dbReference type="EMBL" id="JAGMUU010000017">
    <property type="protein sequence ID" value="KAH7134655.1"/>
    <property type="molecule type" value="Genomic_DNA"/>
</dbReference>
<reference evidence="3" key="1">
    <citation type="journal article" date="2021" name="Nat. Commun.">
        <title>Genetic determinants of endophytism in the Arabidopsis root mycobiome.</title>
        <authorList>
            <person name="Mesny F."/>
            <person name="Miyauchi S."/>
            <person name="Thiergart T."/>
            <person name="Pickel B."/>
            <person name="Atanasova L."/>
            <person name="Karlsson M."/>
            <person name="Huettel B."/>
            <person name="Barry K.W."/>
            <person name="Haridas S."/>
            <person name="Chen C."/>
            <person name="Bauer D."/>
            <person name="Andreopoulos W."/>
            <person name="Pangilinan J."/>
            <person name="LaButti K."/>
            <person name="Riley R."/>
            <person name="Lipzen A."/>
            <person name="Clum A."/>
            <person name="Drula E."/>
            <person name="Henrissat B."/>
            <person name="Kohler A."/>
            <person name="Grigoriev I.V."/>
            <person name="Martin F.M."/>
            <person name="Hacquard S."/>
        </authorList>
    </citation>
    <scope>NUCLEOTIDE SEQUENCE</scope>
    <source>
        <strain evidence="3">MPI-CAGE-AT-0021</strain>
    </source>
</reference>
<feature type="region of interest" description="Disordered" evidence="1">
    <location>
        <begin position="122"/>
        <end position="141"/>
    </location>
</feature>
<evidence type="ECO:0000313" key="3">
    <source>
        <dbReference type="EMBL" id="KAH7134655.1"/>
    </source>
</evidence>
<feature type="compositionally biased region" description="Basic and acidic residues" evidence="1">
    <location>
        <begin position="122"/>
        <end position="138"/>
    </location>
</feature>
<dbReference type="Proteomes" id="UP000717696">
    <property type="component" value="Unassembled WGS sequence"/>
</dbReference>
<dbReference type="OrthoDB" id="539213at2759"/>